<name>A0AAV2QAT1_MEGNR</name>
<reference evidence="1 2" key="1">
    <citation type="submission" date="2024-05" db="EMBL/GenBank/DDBJ databases">
        <authorList>
            <person name="Wallberg A."/>
        </authorList>
    </citation>
    <scope>NUCLEOTIDE SEQUENCE [LARGE SCALE GENOMIC DNA]</scope>
</reference>
<dbReference type="Proteomes" id="UP001497623">
    <property type="component" value="Unassembled WGS sequence"/>
</dbReference>
<dbReference type="AlphaFoldDB" id="A0AAV2QAT1"/>
<dbReference type="EMBL" id="CAXKWB010004291">
    <property type="protein sequence ID" value="CAL4073183.1"/>
    <property type="molecule type" value="Genomic_DNA"/>
</dbReference>
<proteinExistence type="predicted"/>
<gene>
    <name evidence="1" type="ORF">MNOR_LOCUS9043</name>
</gene>
<feature type="non-terminal residue" evidence="1">
    <location>
        <position position="101"/>
    </location>
</feature>
<accession>A0AAV2QAT1</accession>
<sequence length="101" mass="11194">LSLASPNEKRLLRHQLSSDNMSYNMSLSPFASPVPNVRIQDTRLHSSAEDFLSRRASSGIGYHGHQYSLSGPSSPDSHLLRVNSAFIGRRLSDNELMVTPK</sequence>
<evidence type="ECO:0000313" key="1">
    <source>
        <dbReference type="EMBL" id="CAL4073183.1"/>
    </source>
</evidence>
<evidence type="ECO:0000313" key="2">
    <source>
        <dbReference type="Proteomes" id="UP001497623"/>
    </source>
</evidence>
<comment type="caution">
    <text evidence="1">The sequence shown here is derived from an EMBL/GenBank/DDBJ whole genome shotgun (WGS) entry which is preliminary data.</text>
</comment>
<protein>
    <submittedName>
        <fullName evidence="1">Uncharacterized protein</fullName>
    </submittedName>
</protein>
<organism evidence="1 2">
    <name type="scientific">Meganyctiphanes norvegica</name>
    <name type="common">Northern krill</name>
    <name type="synonym">Thysanopoda norvegica</name>
    <dbReference type="NCBI Taxonomy" id="48144"/>
    <lineage>
        <taxon>Eukaryota</taxon>
        <taxon>Metazoa</taxon>
        <taxon>Ecdysozoa</taxon>
        <taxon>Arthropoda</taxon>
        <taxon>Crustacea</taxon>
        <taxon>Multicrustacea</taxon>
        <taxon>Malacostraca</taxon>
        <taxon>Eumalacostraca</taxon>
        <taxon>Eucarida</taxon>
        <taxon>Euphausiacea</taxon>
        <taxon>Euphausiidae</taxon>
        <taxon>Meganyctiphanes</taxon>
    </lineage>
</organism>
<keyword evidence="2" id="KW-1185">Reference proteome</keyword>
<feature type="non-terminal residue" evidence="1">
    <location>
        <position position="1"/>
    </location>
</feature>